<proteinExistence type="predicted"/>
<sequence length="78" mass="9277">MDNFHMREAIQCTALAYHGKCSRYYSLTSNHSCKSCHYKHWPKHCFWYGFVEASLNVFMVFGEECSLTHVCQNQTRIY</sequence>
<dbReference type="AlphaFoldDB" id="A0A2P2P195"/>
<evidence type="ECO:0000313" key="1">
    <source>
        <dbReference type="EMBL" id="MBX48507.1"/>
    </source>
</evidence>
<dbReference type="EMBL" id="GGEC01068023">
    <property type="protein sequence ID" value="MBX48507.1"/>
    <property type="molecule type" value="Transcribed_RNA"/>
</dbReference>
<name>A0A2P2P195_RHIMU</name>
<accession>A0A2P2P195</accession>
<reference evidence="1" key="1">
    <citation type="submission" date="2018-02" db="EMBL/GenBank/DDBJ databases">
        <title>Rhizophora mucronata_Transcriptome.</title>
        <authorList>
            <person name="Meera S.P."/>
            <person name="Sreeshan A."/>
            <person name="Augustine A."/>
        </authorList>
    </citation>
    <scope>NUCLEOTIDE SEQUENCE</scope>
    <source>
        <tissue evidence="1">Leaf</tissue>
    </source>
</reference>
<organism evidence="1">
    <name type="scientific">Rhizophora mucronata</name>
    <name type="common">Asiatic mangrove</name>
    <dbReference type="NCBI Taxonomy" id="61149"/>
    <lineage>
        <taxon>Eukaryota</taxon>
        <taxon>Viridiplantae</taxon>
        <taxon>Streptophyta</taxon>
        <taxon>Embryophyta</taxon>
        <taxon>Tracheophyta</taxon>
        <taxon>Spermatophyta</taxon>
        <taxon>Magnoliopsida</taxon>
        <taxon>eudicotyledons</taxon>
        <taxon>Gunneridae</taxon>
        <taxon>Pentapetalae</taxon>
        <taxon>rosids</taxon>
        <taxon>fabids</taxon>
        <taxon>Malpighiales</taxon>
        <taxon>Rhizophoraceae</taxon>
        <taxon>Rhizophora</taxon>
    </lineage>
</organism>
<protein>
    <submittedName>
        <fullName evidence="1">Uncharacterized protein</fullName>
    </submittedName>
</protein>